<keyword evidence="4" id="KW-1185">Reference proteome</keyword>
<organism evidence="3 4">
    <name type="scientific">Caulobacter segnis</name>
    <dbReference type="NCBI Taxonomy" id="88688"/>
    <lineage>
        <taxon>Bacteria</taxon>
        <taxon>Pseudomonadati</taxon>
        <taxon>Pseudomonadota</taxon>
        <taxon>Alphaproteobacteria</taxon>
        <taxon>Caulobacterales</taxon>
        <taxon>Caulobacteraceae</taxon>
        <taxon>Caulobacter</taxon>
    </lineage>
</organism>
<evidence type="ECO:0000256" key="1">
    <source>
        <dbReference type="SAM" id="MobiDB-lite"/>
    </source>
</evidence>
<feature type="region of interest" description="Disordered" evidence="1">
    <location>
        <begin position="20"/>
        <end position="73"/>
    </location>
</feature>
<dbReference type="Pfam" id="PF06577">
    <property type="entry name" value="EipA"/>
    <property type="match status" value="1"/>
</dbReference>
<protein>
    <submittedName>
        <fullName evidence="3">EipA family protein</fullName>
    </submittedName>
</protein>
<dbReference type="InterPro" id="IPR008325">
    <property type="entry name" value="EipA-like"/>
</dbReference>
<dbReference type="Proteomes" id="UP001057520">
    <property type="component" value="Chromosome"/>
</dbReference>
<gene>
    <name evidence="3" type="ORF">MZV50_07935</name>
</gene>
<proteinExistence type="predicted"/>
<evidence type="ECO:0000313" key="3">
    <source>
        <dbReference type="EMBL" id="USQ97457.1"/>
    </source>
</evidence>
<sequence>MDRRKLILSSAAAGLSAVASEAMARQSERLPPPTPIQDAAPNPGYDANTAPPPGQNPPPAGSTGPNYQTGGASTYSADEMVRATSDFLGVTAESAGAAVERIFKDKGQPTAYVAGEEGSGAFVAGLRYGRGLLYMKGRPTLEVFWQGPTVGWDWGGNASRVFTLCYNLQYPDAIFRRFPGVEGTAYLIGGLGVNYQKADEITLAPIRAGVGLRLGANVGYLGYSRQRRWLPF</sequence>
<feature type="signal peptide" evidence="2">
    <location>
        <begin position="1"/>
        <end position="24"/>
    </location>
</feature>
<dbReference type="EMBL" id="CP096040">
    <property type="protein sequence ID" value="USQ97457.1"/>
    <property type="molecule type" value="Genomic_DNA"/>
</dbReference>
<keyword evidence="2" id="KW-0732">Signal</keyword>
<accession>A0ABY4ZXA3</accession>
<feature type="chain" id="PRO_5045975303" evidence="2">
    <location>
        <begin position="25"/>
        <end position="232"/>
    </location>
</feature>
<evidence type="ECO:0000313" key="4">
    <source>
        <dbReference type="Proteomes" id="UP001057520"/>
    </source>
</evidence>
<feature type="compositionally biased region" description="Pro residues" evidence="1">
    <location>
        <begin position="50"/>
        <end position="60"/>
    </location>
</feature>
<feature type="compositionally biased region" description="Polar residues" evidence="1">
    <location>
        <begin position="63"/>
        <end position="73"/>
    </location>
</feature>
<evidence type="ECO:0000256" key="2">
    <source>
        <dbReference type="SAM" id="SignalP"/>
    </source>
</evidence>
<reference evidence="3 4" key="1">
    <citation type="submission" date="2022-04" db="EMBL/GenBank/DDBJ databases">
        <title>Genome sequence of soybean root-associated Caulobacter segnis RL271.</title>
        <authorList>
            <person name="Longley R."/>
            <person name="Bonito G."/>
            <person name="Trigodet F."/>
            <person name="Crosson S."/>
            <person name="Fiebig A."/>
        </authorList>
    </citation>
    <scope>NUCLEOTIDE SEQUENCE [LARGE SCALE GENOMIC DNA]</scope>
    <source>
        <strain evidence="3 4">RL271</strain>
    </source>
</reference>
<name>A0ABY4ZXA3_9CAUL</name>